<dbReference type="SUPFAM" id="SSF49299">
    <property type="entry name" value="PKD domain"/>
    <property type="match status" value="1"/>
</dbReference>
<evidence type="ECO:0000313" key="4">
    <source>
        <dbReference type="Proteomes" id="UP000189674"/>
    </source>
</evidence>
<dbReference type="Gene3D" id="2.60.40.10">
    <property type="entry name" value="Immunoglobulins"/>
    <property type="match status" value="1"/>
</dbReference>
<feature type="signal peptide" evidence="1">
    <location>
        <begin position="1"/>
        <end position="30"/>
    </location>
</feature>
<feature type="domain" description="PKD" evidence="2">
    <location>
        <begin position="161"/>
        <end position="251"/>
    </location>
</feature>
<dbReference type="Pfam" id="PF18911">
    <property type="entry name" value="PKD_4"/>
    <property type="match status" value="1"/>
</dbReference>
<evidence type="ECO:0000256" key="1">
    <source>
        <dbReference type="SAM" id="SignalP"/>
    </source>
</evidence>
<gene>
    <name evidence="3" type="ORF">STSP2_00417</name>
</gene>
<dbReference type="Proteomes" id="UP000189674">
    <property type="component" value="Chromosome"/>
</dbReference>
<dbReference type="AlphaFoldDB" id="A0A1U9NHP7"/>
<dbReference type="InterPro" id="IPR013783">
    <property type="entry name" value="Ig-like_fold"/>
</dbReference>
<dbReference type="OrthoDB" id="292934at2"/>
<dbReference type="KEGG" id="alus:STSP2_00417"/>
<keyword evidence="1" id="KW-0732">Signal</keyword>
<evidence type="ECO:0000313" key="3">
    <source>
        <dbReference type="EMBL" id="AQT67274.1"/>
    </source>
</evidence>
<feature type="chain" id="PRO_5012188765" description="PKD domain-containing protein" evidence="1">
    <location>
        <begin position="31"/>
        <end position="374"/>
    </location>
</feature>
<keyword evidence="4" id="KW-1185">Reference proteome</keyword>
<evidence type="ECO:0000259" key="2">
    <source>
        <dbReference type="Pfam" id="PF18911"/>
    </source>
</evidence>
<sequence precursor="true">MKAVNGGVKWQLVCFGVLAAICLAGGNAQAYVDATFDQPGTYTLSGDYENVYVGADGNTYTTTVVMEAGVHVNNMVSVASTGALEVYGGSCGLGVSVAAGGSMVVYGENYAVDGTPVAEGITEVSLGFNTLSWTDAAGTSHSLFIGSDEMVQLPGLAVEENQAPAADAGGPYVVDATSWDGAEVTLNGSASSDPDGDDIVSYEWDIDGDGAADSTQASFVGLFPIGASDITLVVVDSKGLASEPVTTTVTVSTWEVGVDIKPESTDNTINMGSNGVVPVAFLSSSDFDATTIDPLTVTLRGEDFNTGLVKVRGKKQNPMATETDVNGDGLIDLYVKLETEKLAEYELDAVCDFGALTYDGLVVSGSDSITVVPQ</sequence>
<dbReference type="RefSeq" id="WP_146659390.1">
    <property type="nucleotide sequence ID" value="NZ_CP019791.1"/>
</dbReference>
<accession>A0A1U9NHP7</accession>
<proteinExistence type="predicted"/>
<dbReference type="InterPro" id="IPR000601">
    <property type="entry name" value="PKD_dom"/>
</dbReference>
<name>A0A1U9NHP7_9BACT</name>
<organism evidence="3 4">
    <name type="scientific">Anaerohalosphaera lusitana</name>
    <dbReference type="NCBI Taxonomy" id="1936003"/>
    <lineage>
        <taxon>Bacteria</taxon>
        <taxon>Pseudomonadati</taxon>
        <taxon>Planctomycetota</taxon>
        <taxon>Phycisphaerae</taxon>
        <taxon>Sedimentisphaerales</taxon>
        <taxon>Anaerohalosphaeraceae</taxon>
        <taxon>Anaerohalosphaera</taxon>
    </lineage>
</organism>
<reference evidence="4" key="1">
    <citation type="submission" date="2017-02" db="EMBL/GenBank/DDBJ databases">
        <title>Comparative genomics and description of representatives of a novel lineage of planctomycetes thriving in anoxic sediments.</title>
        <authorList>
            <person name="Spring S."/>
            <person name="Bunk B."/>
            <person name="Sproer C."/>
        </authorList>
    </citation>
    <scope>NUCLEOTIDE SEQUENCE [LARGE SCALE GENOMIC DNA]</scope>
    <source>
        <strain evidence="4">ST-NAGAB-D1</strain>
    </source>
</reference>
<protein>
    <recommendedName>
        <fullName evidence="2">PKD domain-containing protein</fullName>
    </recommendedName>
</protein>
<dbReference type="InterPro" id="IPR035986">
    <property type="entry name" value="PKD_dom_sf"/>
</dbReference>
<dbReference type="EMBL" id="CP019791">
    <property type="protein sequence ID" value="AQT67274.1"/>
    <property type="molecule type" value="Genomic_DNA"/>
</dbReference>